<dbReference type="EMBL" id="AP021861">
    <property type="protein sequence ID" value="BBO34811.1"/>
    <property type="molecule type" value="Genomic_DNA"/>
</dbReference>
<evidence type="ECO:0000313" key="2">
    <source>
        <dbReference type="EMBL" id="BBO34811.1"/>
    </source>
</evidence>
<organism evidence="2 3">
    <name type="scientific">Lacipirellula parvula</name>
    <dbReference type="NCBI Taxonomy" id="2650471"/>
    <lineage>
        <taxon>Bacteria</taxon>
        <taxon>Pseudomonadati</taxon>
        <taxon>Planctomycetota</taxon>
        <taxon>Planctomycetia</taxon>
        <taxon>Pirellulales</taxon>
        <taxon>Lacipirellulaceae</taxon>
        <taxon>Lacipirellula</taxon>
    </lineage>
</organism>
<protein>
    <recommendedName>
        <fullName evidence="4">Carboxypeptidase regulatory-like domain-containing protein</fullName>
    </recommendedName>
</protein>
<dbReference type="Gene3D" id="2.60.40.1120">
    <property type="entry name" value="Carboxypeptidase-like, regulatory domain"/>
    <property type="match status" value="1"/>
</dbReference>
<dbReference type="KEGG" id="lpav:PLANPX_4423"/>
<keyword evidence="1" id="KW-0732">Signal</keyword>
<evidence type="ECO:0008006" key="4">
    <source>
        <dbReference type="Google" id="ProtNLM"/>
    </source>
</evidence>
<proteinExistence type="predicted"/>
<feature type="chain" id="PRO_5024855397" description="Carboxypeptidase regulatory-like domain-containing protein" evidence="1">
    <location>
        <begin position="23"/>
        <end position="148"/>
    </location>
</feature>
<feature type="signal peptide" evidence="1">
    <location>
        <begin position="1"/>
        <end position="22"/>
    </location>
</feature>
<gene>
    <name evidence="2" type="ORF">PLANPX_4423</name>
</gene>
<reference evidence="3" key="1">
    <citation type="submission" date="2019-10" db="EMBL/GenBank/DDBJ databases">
        <title>Lacipirellula parvula gen. nov., sp. nov., representing a lineage of planctomycetes widespread in freshwater anoxic habitats, and description of the family Lacipirellulaceae.</title>
        <authorList>
            <person name="Dedysh S.N."/>
            <person name="Kulichevskaya I.S."/>
            <person name="Beletsky A.V."/>
            <person name="Rakitin A.L."/>
            <person name="Mardanov A.V."/>
            <person name="Ivanova A.A."/>
            <person name="Saltykova V.X."/>
            <person name="Rijpstra W.I.C."/>
            <person name="Sinninghe Damste J.S."/>
            <person name="Ravin N.V."/>
        </authorList>
    </citation>
    <scope>NUCLEOTIDE SEQUENCE [LARGE SCALE GENOMIC DNA]</scope>
    <source>
        <strain evidence="3">PX69</strain>
    </source>
</reference>
<accession>A0A5K7XIM1</accession>
<dbReference type="AlphaFoldDB" id="A0A5K7XIM1"/>
<dbReference type="Proteomes" id="UP000326837">
    <property type="component" value="Chromosome"/>
</dbReference>
<name>A0A5K7XIM1_9BACT</name>
<evidence type="ECO:0000256" key="1">
    <source>
        <dbReference type="SAM" id="SignalP"/>
    </source>
</evidence>
<sequence>MRDAVWTLLSLLLITLPTIGCGAKSAGPETYPVTGVVTLAGAPVDGAIVQFTPTSPDAGISGAQTITRPDGTFEMKINLDMGKTAKLGLPPGDYKVAITKLQATPEQSAPNIPPKNVLPPKYATTDASELSAKVTVDGENRFEFPLAK</sequence>
<keyword evidence="3" id="KW-1185">Reference proteome</keyword>
<evidence type="ECO:0000313" key="3">
    <source>
        <dbReference type="Proteomes" id="UP000326837"/>
    </source>
</evidence>